<keyword evidence="1" id="KW-0732">Signal</keyword>
<evidence type="ECO:0000256" key="1">
    <source>
        <dbReference type="SAM" id="SignalP"/>
    </source>
</evidence>
<proteinExistence type="predicted"/>
<dbReference type="AlphaFoldDB" id="A0A368GPZ6"/>
<reference evidence="2 3" key="1">
    <citation type="submission" date="2014-10" db="EMBL/GenBank/DDBJ databases">
        <title>Draft genome of the hookworm Ancylostoma caninum.</title>
        <authorList>
            <person name="Mitreva M."/>
        </authorList>
    </citation>
    <scope>NUCLEOTIDE SEQUENCE [LARGE SCALE GENOMIC DNA]</scope>
    <source>
        <strain evidence="2 3">Baltimore</strain>
    </source>
</reference>
<dbReference type="PANTHER" id="PTHR31389:SF4">
    <property type="entry name" value="LD39211P"/>
    <property type="match status" value="1"/>
</dbReference>
<dbReference type="Proteomes" id="UP000252519">
    <property type="component" value="Unassembled WGS sequence"/>
</dbReference>
<sequence>MFRKKMHMFLLAFLVVFTLYAVSSTTHPLLVQERFIDNECFCQYKNISYDFCYHLPQTRSIKGRRFSCEHASHLERLGLLSNKNFIDASKEELPTPAFVTAMSDNHYQEGLTLIANIRSHWPRQKIIVYNLGLSAETIAGLTSKCMVEVREFPFDKYPPYVKVLTEYRWKPLLIAMALREFGAIWYMDTSVRWKKDRREVVYREITCRKMNGLRFFR</sequence>
<dbReference type="EMBL" id="JOJR01000104">
    <property type="protein sequence ID" value="RCN45359.1"/>
    <property type="molecule type" value="Genomic_DNA"/>
</dbReference>
<evidence type="ECO:0000313" key="2">
    <source>
        <dbReference type="EMBL" id="RCN45359.1"/>
    </source>
</evidence>
<organism evidence="2 3">
    <name type="scientific">Ancylostoma caninum</name>
    <name type="common">Dog hookworm</name>
    <dbReference type="NCBI Taxonomy" id="29170"/>
    <lineage>
        <taxon>Eukaryota</taxon>
        <taxon>Metazoa</taxon>
        <taxon>Ecdysozoa</taxon>
        <taxon>Nematoda</taxon>
        <taxon>Chromadorea</taxon>
        <taxon>Rhabditida</taxon>
        <taxon>Rhabditina</taxon>
        <taxon>Rhabditomorpha</taxon>
        <taxon>Strongyloidea</taxon>
        <taxon>Ancylostomatidae</taxon>
        <taxon>Ancylostomatinae</taxon>
        <taxon>Ancylostoma</taxon>
    </lineage>
</organism>
<gene>
    <name evidence="2" type="ORF">ANCCAN_08660</name>
</gene>
<name>A0A368GPZ6_ANCCA</name>
<keyword evidence="3" id="KW-1185">Reference proteome</keyword>
<dbReference type="Pfam" id="PF07801">
    <property type="entry name" value="DUF1647"/>
    <property type="match status" value="1"/>
</dbReference>
<dbReference type="InterPro" id="IPR012444">
    <property type="entry name" value="DUF1647"/>
</dbReference>
<comment type="caution">
    <text evidence="2">The sequence shown here is derived from an EMBL/GenBank/DDBJ whole genome shotgun (WGS) entry which is preliminary data.</text>
</comment>
<evidence type="ECO:0000313" key="3">
    <source>
        <dbReference type="Proteomes" id="UP000252519"/>
    </source>
</evidence>
<dbReference type="OrthoDB" id="10053392at2759"/>
<protein>
    <recommendedName>
        <fullName evidence="4">Nucleotide-diphospho-sugar transferase domain-containing protein</fullName>
    </recommendedName>
</protein>
<dbReference type="PANTHER" id="PTHR31389">
    <property type="entry name" value="LD39211P"/>
    <property type="match status" value="1"/>
</dbReference>
<feature type="signal peptide" evidence="1">
    <location>
        <begin position="1"/>
        <end position="24"/>
    </location>
</feature>
<evidence type="ECO:0008006" key="4">
    <source>
        <dbReference type="Google" id="ProtNLM"/>
    </source>
</evidence>
<dbReference type="STRING" id="29170.A0A368GPZ6"/>
<feature type="chain" id="PRO_5016827624" description="Nucleotide-diphospho-sugar transferase domain-containing protein" evidence="1">
    <location>
        <begin position="25"/>
        <end position="217"/>
    </location>
</feature>
<accession>A0A368GPZ6</accession>